<evidence type="ECO:0000313" key="2">
    <source>
        <dbReference type="EMBL" id="KAK3795026.1"/>
    </source>
</evidence>
<evidence type="ECO:0000313" key="3">
    <source>
        <dbReference type="Proteomes" id="UP001283361"/>
    </source>
</evidence>
<proteinExistence type="predicted"/>
<accession>A0AAE1AXG6</accession>
<feature type="region of interest" description="Disordered" evidence="1">
    <location>
        <begin position="59"/>
        <end position="94"/>
    </location>
</feature>
<keyword evidence="3" id="KW-1185">Reference proteome</keyword>
<comment type="caution">
    <text evidence="2">The sequence shown here is derived from an EMBL/GenBank/DDBJ whole genome shotgun (WGS) entry which is preliminary data.</text>
</comment>
<name>A0AAE1AXG6_9GAST</name>
<dbReference type="AlphaFoldDB" id="A0AAE1AXG6"/>
<sequence>MTEFGADDQSQAWRPRVEDRLYQLYYHFTDRMTEIGADYQSQAWRPRVEVRFREISCKSRLPRDPGAVTGRSPGTQAGRRDKSPPVTERLGPRD</sequence>
<dbReference type="EMBL" id="JAWDGP010001084">
    <property type="protein sequence ID" value="KAK3795026.1"/>
    <property type="molecule type" value="Genomic_DNA"/>
</dbReference>
<organism evidence="2 3">
    <name type="scientific">Elysia crispata</name>
    <name type="common">lettuce slug</name>
    <dbReference type="NCBI Taxonomy" id="231223"/>
    <lineage>
        <taxon>Eukaryota</taxon>
        <taxon>Metazoa</taxon>
        <taxon>Spiralia</taxon>
        <taxon>Lophotrochozoa</taxon>
        <taxon>Mollusca</taxon>
        <taxon>Gastropoda</taxon>
        <taxon>Heterobranchia</taxon>
        <taxon>Euthyneura</taxon>
        <taxon>Panpulmonata</taxon>
        <taxon>Sacoglossa</taxon>
        <taxon>Placobranchoidea</taxon>
        <taxon>Plakobranchidae</taxon>
        <taxon>Elysia</taxon>
    </lineage>
</organism>
<evidence type="ECO:0000256" key="1">
    <source>
        <dbReference type="SAM" id="MobiDB-lite"/>
    </source>
</evidence>
<protein>
    <submittedName>
        <fullName evidence="2">Uncharacterized protein</fullName>
    </submittedName>
</protein>
<gene>
    <name evidence="2" type="ORF">RRG08_019791</name>
</gene>
<reference evidence="2" key="1">
    <citation type="journal article" date="2023" name="G3 (Bethesda)">
        <title>A reference genome for the long-term kleptoplast-retaining sea slug Elysia crispata morphotype clarki.</title>
        <authorList>
            <person name="Eastman K.E."/>
            <person name="Pendleton A.L."/>
            <person name="Shaikh M.A."/>
            <person name="Suttiyut T."/>
            <person name="Ogas R."/>
            <person name="Tomko P."/>
            <person name="Gavelis G."/>
            <person name="Widhalm J.R."/>
            <person name="Wisecaver J.H."/>
        </authorList>
    </citation>
    <scope>NUCLEOTIDE SEQUENCE</scope>
    <source>
        <strain evidence="2">ECLA1</strain>
    </source>
</reference>
<dbReference type="Proteomes" id="UP001283361">
    <property type="component" value="Unassembled WGS sequence"/>
</dbReference>